<name>E8UXS7_TERSS</name>
<evidence type="ECO:0000256" key="2">
    <source>
        <dbReference type="ARBA" id="ARBA00012758"/>
    </source>
</evidence>
<evidence type="ECO:0000256" key="5">
    <source>
        <dbReference type="SAM" id="SignalP"/>
    </source>
</evidence>
<reference evidence="7 8" key="1">
    <citation type="journal article" date="2012" name="Stand. Genomic Sci.">
        <title>Complete genome sequence of Terriglobus saanensis type strain SP1PR4(T), an Acidobacteria from tundra soil.</title>
        <authorList>
            <person name="Rawat S.R."/>
            <person name="Mannisto M.K."/>
            <person name="Starovoytov V."/>
            <person name="Goodwin L."/>
            <person name="Nolan M."/>
            <person name="Hauser L."/>
            <person name="Land M."/>
            <person name="Davenport K.W."/>
            <person name="Woyke T."/>
            <person name="Haggblom M.M."/>
        </authorList>
    </citation>
    <scope>NUCLEOTIDE SEQUENCE</scope>
    <source>
        <strain evidence="8">ATCC BAA-1853 / DSM 23119 / SP1PR4</strain>
    </source>
</reference>
<dbReference type="InterPro" id="IPR001362">
    <property type="entry name" value="Glyco_hydro_32"/>
</dbReference>
<dbReference type="InterPro" id="IPR006311">
    <property type="entry name" value="TAT_signal"/>
</dbReference>
<dbReference type="EMBL" id="CP002467">
    <property type="protein sequence ID" value="ADV83093.1"/>
    <property type="molecule type" value="Genomic_DNA"/>
</dbReference>
<sequence length="509" mass="56694">MKTNVTRREFLRTVTIACLPAASPLAALVSGAPPEFPTASRLSKDPRRPQFHLLPTHNWMNDPNGPIYFAGKYHIFFQYNPEAAIWGNMSWNHAISDDMLHWKNYPVAFTMTPGGADAAGCFSGSAILADHEGKPRVCAIYTGVVKDKDHETVRNEGLRESQCLAWSEDPMLMQWTKVSKPVIPHPPDGLAITGFRDPSIWKQGDDYFLMVGSGMEKVGGCVLLYRSKDLLNWKYLHPLVSGVWNGAYTRNPVGDGEMWECPDFFPLDGGHVLIYSSMGKVIWQSGVLNQTTMRFEPKKSGLLDLDAFYAPKTQLDAHGRRILWGWIPERRSQAEMIEAGWSGMMSLPRVLSLDRDGTLRMEVLPDAINLRDESIPRKQTEPSLSVVLADATGEFLCTGKRDTDMRLSVMSGSVALVEMEYSSKRHAWLVEGKSIVLQPSDTPSLHGFVDGSVIEVILSERVGYTKRFYYPSVTAPDITIQVSGAVHTLNGWKISPISDDRLSTDTALT</sequence>
<dbReference type="PROSITE" id="PS00609">
    <property type="entry name" value="GLYCOSYL_HYDROL_F32"/>
    <property type="match status" value="1"/>
</dbReference>
<dbReference type="InterPro" id="IPR051214">
    <property type="entry name" value="GH32_Enzymes"/>
</dbReference>
<keyword evidence="5" id="KW-0732">Signal</keyword>
<organism evidence="7 8">
    <name type="scientific">Terriglobus saanensis (strain ATCC BAA-1853 / DSM 23119 / SP1PR4)</name>
    <dbReference type="NCBI Taxonomy" id="401053"/>
    <lineage>
        <taxon>Bacteria</taxon>
        <taxon>Pseudomonadati</taxon>
        <taxon>Acidobacteriota</taxon>
        <taxon>Terriglobia</taxon>
        <taxon>Terriglobales</taxon>
        <taxon>Acidobacteriaceae</taxon>
        <taxon>Terriglobus</taxon>
    </lineage>
</organism>
<keyword evidence="4" id="KW-0326">Glycosidase</keyword>
<keyword evidence="3 7" id="KW-0378">Hydrolase</keyword>
<dbReference type="KEGG" id="tsa:AciPR4_2299"/>
<dbReference type="EC" id="3.2.1.26" evidence="2"/>
<dbReference type="PROSITE" id="PS51318">
    <property type="entry name" value="TAT"/>
    <property type="match status" value="1"/>
</dbReference>
<protein>
    <recommendedName>
        <fullName evidence="2">beta-fructofuranosidase</fullName>
        <ecNumber evidence="2">3.2.1.26</ecNumber>
    </recommendedName>
</protein>
<dbReference type="GO" id="GO:0004564">
    <property type="term" value="F:beta-fructofuranosidase activity"/>
    <property type="evidence" value="ECO:0007669"/>
    <property type="project" value="UniProtKB-EC"/>
</dbReference>
<dbReference type="SMART" id="SM00640">
    <property type="entry name" value="Glyco_32"/>
    <property type="match status" value="1"/>
</dbReference>
<dbReference type="SUPFAM" id="SSF75005">
    <property type="entry name" value="Arabinanase/levansucrase/invertase"/>
    <property type="match status" value="1"/>
</dbReference>
<dbReference type="Pfam" id="PF00251">
    <property type="entry name" value="Glyco_hydro_32N"/>
    <property type="match status" value="1"/>
</dbReference>
<comment type="similarity">
    <text evidence="1">Belongs to the glycosyl hydrolase 32 family.</text>
</comment>
<dbReference type="eggNOG" id="COG1621">
    <property type="taxonomic scope" value="Bacteria"/>
</dbReference>
<evidence type="ECO:0000256" key="4">
    <source>
        <dbReference type="ARBA" id="ARBA00023295"/>
    </source>
</evidence>
<dbReference type="PANTHER" id="PTHR43101:SF1">
    <property type="entry name" value="BETA-FRUCTOSIDASE"/>
    <property type="match status" value="1"/>
</dbReference>
<dbReference type="STRING" id="401053.AciPR4_2299"/>
<evidence type="ECO:0000313" key="7">
    <source>
        <dbReference type="EMBL" id="ADV83093.1"/>
    </source>
</evidence>
<accession>E8UXS7</accession>
<dbReference type="PANTHER" id="PTHR43101">
    <property type="entry name" value="BETA-FRUCTOSIDASE"/>
    <property type="match status" value="1"/>
</dbReference>
<evidence type="ECO:0000256" key="3">
    <source>
        <dbReference type="ARBA" id="ARBA00022801"/>
    </source>
</evidence>
<dbReference type="GO" id="GO:0005975">
    <property type="term" value="P:carbohydrate metabolic process"/>
    <property type="evidence" value="ECO:0007669"/>
    <property type="project" value="InterPro"/>
</dbReference>
<dbReference type="InterPro" id="IPR013148">
    <property type="entry name" value="Glyco_hydro_32_N"/>
</dbReference>
<dbReference type="HOGENOM" id="CLU_001528_3_1_0"/>
<feature type="chain" id="PRO_5003228794" description="beta-fructofuranosidase" evidence="5">
    <location>
        <begin position="27"/>
        <end position="509"/>
    </location>
</feature>
<evidence type="ECO:0000256" key="1">
    <source>
        <dbReference type="ARBA" id="ARBA00009902"/>
    </source>
</evidence>
<gene>
    <name evidence="7" type="ordered locus">AciPR4_2299</name>
</gene>
<proteinExistence type="inferred from homology"/>
<dbReference type="Proteomes" id="UP000006844">
    <property type="component" value="Chromosome"/>
</dbReference>
<dbReference type="RefSeq" id="WP_013568826.1">
    <property type="nucleotide sequence ID" value="NC_014963.1"/>
</dbReference>
<dbReference type="InterPro" id="IPR018053">
    <property type="entry name" value="Glyco_hydro_32_AS"/>
</dbReference>
<feature type="domain" description="Glycosyl hydrolase family 32 N-terminal" evidence="6">
    <location>
        <begin position="52"/>
        <end position="359"/>
    </location>
</feature>
<dbReference type="Gene3D" id="2.115.10.20">
    <property type="entry name" value="Glycosyl hydrolase domain, family 43"/>
    <property type="match status" value="1"/>
</dbReference>
<dbReference type="OrthoDB" id="9759709at2"/>
<keyword evidence="8" id="KW-1185">Reference proteome</keyword>
<feature type="signal peptide" evidence="5">
    <location>
        <begin position="1"/>
        <end position="26"/>
    </location>
</feature>
<dbReference type="AlphaFoldDB" id="E8UXS7"/>
<dbReference type="CDD" id="cd08996">
    <property type="entry name" value="GH32_FFase"/>
    <property type="match status" value="1"/>
</dbReference>
<dbReference type="InterPro" id="IPR023296">
    <property type="entry name" value="Glyco_hydro_beta-prop_sf"/>
</dbReference>
<evidence type="ECO:0000259" key="6">
    <source>
        <dbReference type="Pfam" id="PF00251"/>
    </source>
</evidence>
<evidence type="ECO:0000313" key="8">
    <source>
        <dbReference type="Proteomes" id="UP000006844"/>
    </source>
</evidence>